<keyword evidence="5" id="KW-0732">Signal</keyword>
<dbReference type="RefSeq" id="WP_008335092.1">
    <property type="nucleotide sequence ID" value="NZ_AFRZ01000001.1"/>
</dbReference>
<gene>
    <name evidence="7" type="ORF">SMGD1_1574</name>
</gene>
<feature type="chain" id="PRO_5002842993" description="diguanylate cyclase" evidence="5">
    <location>
        <begin position="18"/>
        <end position="774"/>
    </location>
</feature>
<dbReference type="FunFam" id="3.30.70.270:FF:000001">
    <property type="entry name" value="Diguanylate cyclase domain protein"/>
    <property type="match status" value="1"/>
</dbReference>
<keyword evidence="3" id="KW-0175">Coiled coil</keyword>
<reference evidence="7 8" key="1">
    <citation type="journal article" date="2012" name="Proc. Natl. Acad. Sci. U.S.A.">
        <title>Genome and physiology of a model Epsilonproteobacterium responsible for sulfide detoxification in marine oxygen depletion zones.</title>
        <authorList>
            <person name="Grote J."/>
            <person name="Schott T."/>
            <person name="Bruckner C.G."/>
            <person name="Glockner F.O."/>
            <person name="Jost G."/>
            <person name="Teeling H."/>
            <person name="Labrenz M."/>
            <person name="Jurgens K."/>
        </authorList>
    </citation>
    <scope>NUCLEOTIDE SEQUENCE [LARGE SCALE GENOMIC DNA]</scope>
    <source>
        <strain evidence="7 8">GD1</strain>
    </source>
</reference>
<dbReference type="SMART" id="SM00267">
    <property type="entry name" value="GGDEF"/>
    <property type="match status" value="1"/>
</dbReference>
<dbReference type="Gene3D" id="3.30.70.270">
    <property type="match status" value="1"/>
</dbReference>
<feature type="signal peptide" evidence="5">
    <location>
        <begin position="1"/>
        <end position="17"/>
    </location>
</feature>
<dbReference type="CDD" id="cd01949">
    <property type="entry name" value="GGDEF"/>
    <property type="match status" value="1"/>
</dbReference>
<dbReference type="Proteomes" id="UP000006431">
    <property type="component" value="Unassembled WGS sequence"/>
</dbReference>
<evidence type="ECO:0000256" key="1">
    <source>
        <dbReference type="ARBA" id="ARBA00012528"/>
    </source>
</evidence>
<dbReference type="GO" id="GO:0043709">
    <property type="term" value="P:cell adhesion involved in single-species biofilm formation"/>
    <property type="evidence" value="ECO:0007669"/>
    <property type="project" value="TreeGrafter"/>
</dbReference>
<evidence type="ECO:0000256" key="4">
    <source>
        <dbReference type="SAM" id="Phobius"/>
    </source>
</evidence>
<dbReference type="NCBIfam" id="TIGR00254">
    <property type="entry name" value="GGDEF"/>
    <property type="match status" value="1"/>
</dbReference>
<dbReference type="InterPro" id="IPR050469">
    <property type="entry name" value="Diguanylate_Cyclase"/>
</dbReference>
<evidence type="ECO:0000256" key="2">
    <source>
        <dbReference type="ARBA" id="ARBA00034247"/>
    </source>
</evidence>
<dbReference type="Pfam" id="PF09084">
    <property type="entry name" value="NMT1"/>
    <property type="match status" value="1"/>
</dbReference>
<keyword evidence="8" id="KW-1185">Reference proteome</keyword>
<dbReference type="InterPro" id="IPR015168">
    <property type="entry name" value="SsuA/THI5"/>
</dbReference>
<dbReference type="Pfam" id="PF00990">
    <property type="entry name" value="GGDEF"/>
    <property type="match status" value="1"/>
</dbReference>
<feature type="domain" description="GGDEF" evidence="6">
    <location>
        <begin position="639"/>
        <end position="774"/>
    </location>
</feature>
<dbReference type="EC" id="2.7.7.65" evidence="1"/>
<dbReference type="PANTHER" id="PTHR45138">
    <property type="entry name" value="REGULATORY COMPONENTS OF SENSORY TRANSDUCTION SYSTEM"/>
    <property type="match status" value="1"/>
</dbReference>
<feature type="coiled-coil region" evidence="3">
    <location>
        <begin position="702"/>
        <end position="729"/>
    </location>
</feature>
<dbReference type="InterPro" id="IPR029787">
    <property type="entry name" value="Nucleotide_cyclase"/>
</dbReference>
<evidence type="ECO:0000313" key="7">
    <source>
        <dbReference type="EMBL" id="EHP30098.1"/>
    </source>
</evidence>
<dbReference type="SUPFAM" id="SSF55073">
    <property type="entry name" value="Nucleotide cyclase"/>
    <property type="match status" value="1"/>
</dbReference>
<accession>H1FTY4</accession>
<evidence type="ECO:0000256" key="5">
    <source>
        <dbReference type="SAM" id="SignalP"/>
    </source>
</evidence>
<feature type="transmembrane region" description="Helical" evidence="4">
    <location>
        <begin position="566"/>
        <end position="588"/>
    </location>
</feature>
<dbReference type="CDD" id="cd13708">
    <property type="entry name" value="PBP2_BvgS_like_1"/>
    <property type="match status" value="1"/>
</dbReference>
<comment type="caution">
    <text evidence="7">The sequence shown here is derived from an EMBL/GenBank/DDBJ whole genome shotgun (WGS) entry which is preliminary data.</text>
</comment>
<dbReference type="STRING" id="929558.SMGD1_1574"/>
<dbReference type="InterPro" id="IPR043128">
    <property type="entry name" value="Rev_trsase/Diguanyl_cyclase"/>
</dbReference>
<dbReference type="eggNOG" id="COG3706">
    <property type="taxonomic scope" value="Bacteria"/>
</dbReference>
<dbReference type="eggNOG" id="COG0834">
    <property type="taxonomic scope" value="Bacteria"/>
</dbReference>
<dbReference type="eggNOG" id="COG0715">
    <property type="taxonomic scope" value="Bacteria"/>
</dbReference>
<keyword evidence="4" id="KW-0812">Transmembrane</keyword>
<dbReference type="InterPro" id="IPR000160">
    <property type="entry name" value="GGDEF_dom"/>
</dbReference>
<dbReference type="SMART" id="SM00062">
    <property type="entry name" value="PBPb"/>
    <property type="match status" value="1"/>
</dbReference>
<dbReference type="InterPro" id="IPR001638">
    <property type="entry name" value="Solute-binding_3/MltF_N"/>
</dbReference>
<evidence type="ECO:0000259" key="6">
    <source>
        <dbReference type="PROSITE" id="PS50887"/>
    </source>
</evidence>
<dbReference type="GO" id="GO:0005886">
    <property type="term" value="C:plasma membrane"/>
    <property type="evidence" value="ECO:0007669"/>
    <property type="project" value="TreeGrafter"/>
</dbReference>
<dbReference type="GO" id="GO:0052621">
    <property type="term" value="F:diguanylate cyclase activity"/>
    <property type="evidence" value="ECO:0007669"/>
    <property type="project" value="UniProtKB-EC"/>
</dbReference>
<dbReference type="SUPFAM" id="SSF53850">
    <property type="entry name" value="Periplasmic binding protein-like II"/>
    <property type="match status" value="2"/>
</dbReference>
<dbReference type="Gene3D" id="3.40.190.10">
    <property type="entry name" value="Periplasmic binding protein-like II"/>
    <property type="match status" value="4"/>
</dbReference>
<dbReference type="AlphaFoldDB" id="B6BHU7"/>
<dbReference type="PATRIC" id="fig|929558.5.peg.1565"/>
<keyword evidence="4" id="KW-0472">Membrane</keyword>
<organism evidence="7 8">
    <name type="scientific">Sulfurimonas gotlandica (strain DSM 19862 / JCM 16533 / GD1)</name>
    <dbReference type="NCBI Taxonomy" id="929558"/>
    <lineage>
        <taxon>Bacteria</taxon>
        <taxon>Pseudomonadati</taxon>
        <taxon>Campylobacterota</taxon>
        <taxon>Epsilonproteobacteria</taxon>
        <taxon>Campylobacterales</taxon>
        <taxon>Sulfurimonadaceae</taxon>
        <taxon>Sulfurimonas</taxon>
    </lineage>
</organism>
<comment type="catalytic activity">
    <reaction evidence="2">
        <text>2 GTP = 3',3'-c-di-GMP + 2 diphosphate</text>
        <dbReference type="Rhea" id="RHEA:24898"/>
        <dbReference type="ChEBI" id="CHEBI:33019"/>
        <dbReference type="ChEBI" id="CHEBI:37565"/>
        <dbReference type="ChEBI" id="CHEBI:58805"/>
        <dbReference type="EC" id="2.7.7.65"/>
    </reaction>
</comment>
<evidence type="ECO:0000313" key="8">
    <source>
        <dbReference type="Proteomes" id="UP000006431"/>
    </source>
</evidence>
<dbReference type="PROSITE" id="PS50887">
    <property type="entry name" value="GGDEF"/>
    <property type="match status" value="1"/>
</dbReference>
<dbReference type="EMBL" id="AFRZ01000001">
    <property type="protein sequence ID" value="EHP30098.1"/>
    <property type="molecule type" value="Genomic_DNA"/>
</dbReference>
<dbReference type="OrthoDB" id="9813903at2"/>
<evidence type="ECO:0000256" key="3">
    <source>
        <dbReference type="SAM" id="Coils"/>
    </source>
</evidence>
<dbReference type="Pfam" id="PF00497">
    <property type="entry name" value="SBP_bac_3"/>
    <property type="match status" value="1"/>
</dbReference>
<protein>
    <recommendedName>
        <fullName evidence="1">diguanylate cyclase</fullName>
        <ecNumber evidence="1">2.7.7.65</ecNumber>
    </recommendedName>
</protein>
<dbReference type="PANTHER" id="PTHR45138:SF9">
    <property type="entry name" value="DIGUANYLATE CYCLASE DGCM-RELATED"/>
    <property type="match status" value="1"/>
</dbReference>
<sequence>MRLFFILFFTASVSLFANEKVALQLKWLHQFQFAGYYAAKEKGFYSELGLDVEIRERNRVKNNIQQVISGEAEYGISDSVLLLYKAKKEPVTIVTPIFQHSPGVILTLKSSGIDSPYKLKNKKLMFYKKDTDGFGILSMLENISVTPILDRVKDKEDYTSLISKTTDAYAGYLTNEPFYFREKGVDINIINPANYGLDLYGDMLFTNLQEAKNHPQRVEKFKQATIKGWYYALEHKEEIIKIIKEKYAKNKSIEHLRYEANAIEEVIQHKSIPIGTLDKGRIKYTLQIYKRHGLIKNDIPTNDYIFEPFNENSVLNDTQKNKLFTDEESDYLKNKKVITMCIDPDWMPFEKNENGKHIGMSADYIDVLKDEINIPIRMINTKTWGESLEVAKARKCDIFSLVMPTKERREWLEFTKPYLSIPLVIVTNLDEFFISDISKVIDKNIGIVKGYAYGEILREKYPTMNFVEVQNVKDGLEQVKEGNIFGLIGTLATTGYHIQKDYIGQLKIAGKFDEKWELGIGVRNDEPILKDIFDKAIAQISPDKKQEILNKWISVNYDRNVNYKPILQWLAVIMLIFSSILFIILRINKKLKLEIRTRKETERKLQEISITDELTHLYNRRYFNKKFPQLINSAKREKKHVSFAILDIDYFKLYNDTYGHISGDEALQKIAESMQSSLSRADDYCFRLGGEEFGILFKGLDKEQSLELIEQVRQNIENLKIEHANNTASQYVTSSFGLVVKDSAITNEEELYREADDLLYKAKDGGRNRVCVND</sequence>
<dbReference type="HOGENOM" id="CLU_000445_86_2_7"/>
<proteinExistence type="predicted"/>
<keyword evidence="4" id="KW-1133">Transmembrane helix</keyword>
<name>B6BHU7_SULGG</name>
<accession>B6BHU7</accession>
<dbReference type="GO" id="GO:1902201">
    <property type="term" value="P:negative regulation of bacterial-type flagellum-dependent cell motility"/>
    <property type="evidence" value="ECO:0007669"/>
    <property type="project" value="TreeGrafter"/>
</dbReference>